<dbReference type="PANTHER" id="PTHR24161:SF124">
    <property type="entry name" value="TRANSIENT RECEPTOR POTENTIAL CHANNEL PYREXIA"/>
    <property type="match status" value="1"/>
</dbReference>
<dbReference type="Gene3D" id="1.25.40.20">
    <property type="entry name" value="Ankyrin repeat-containing domain"/>
    <property type="match status" value="4"/>
</dbReference>
<evidence type="ECO:0000313" key="4">
    <source>
        <dbReference type="EMBL" id="KAH0534603.1"/>
    </source>
</evidence>
<dbReference type="Proteomes" id="UP000826195">
    <property type="component" value="Unassembled WGS sequence"/>
</dbReference>
<evidence type="ECO:0000256" key="2">
    <source>
        <dbReference type="ARBA" id="ARBA00023043"/>
    </source>
</evidence>
<evidence type="ECO:0008006" key="6">
    <source>
        <dbReference type="Google" id="ProtNLM"/>
    </source>
</evidence>
<organism evidence="4 5">
    <name type="scientific">Cotesia glomerata</name>
    <name type="common">Lepidopteran parasitic wasp</name>
    <name type="synonym">Apanteles glomeratus</name>
    <dbReference type="NCBI Taxonomy" id="32391"/>
    <lineage>
        <taxon>Eukaryota</taxon>
        <taxon>Metazoa</taxon>
        <taxon>Ecdysozoa</taxon>
        <taxon>Arthropoda</taxon>
        <taxon>Hexapoda</taxon>
        <taxon>Insecta</taxon>
        <taxon>Pterygota</taxon>
        <taxon>Neoptera</taxon>
        <taxon>Endopterygota</taxon>
        <taxon>Hymenoptera</taxon>
        <taxon>Apocrita</taxon>
        <taxon>Ichneumonoidea</taxon>
        <taxon>Braconidae</taxon>
        <taxon>Microgastrinae</taxon>
        <taxon>Cotesia</taxon>
    </lineage>
</organism>
<feature type="repeat" description="ANK" evidence="3">
    <location>
        <begin position="312"/>
        <end position="344"/>
    </location>
</feature>
<feature type="repeat" description="ANK" evidence="3">
    <location>
        <begin position="179"/>
        <end position="211"/>
    </location>
</feature>
<feature type="repeat" description="ANK" evidence="3">
    <location>
        <begin position="113"/>
        <end position="145"/>
    </location>
</feature>
<dbReference type="InterPro" id="IPR002110">
    <property type="entry name" value="Ankyrin_rpt"/>
</dbReference>
<dbReference type="PANTHER" id="PTHR24161">
    <property type="entry name" value="ANK_REP_REGION DOMAIN-CONTAINING PROTEIN-RELATED"/>
    <property type="match status" value="1"/>
</dbReference>
<dbReference type="InterPro" id="IPR036770">
    <property type="entry name" value="Ankyrin_rpt-contain_sf"/>
</dbReference>
<feature type="repeat" description="ANK" evidence="3">
    <location>
        <begin position="278"/>
        <end position="311"/>
    </location>
</feature>
<feature type="repeat" description="ANK" evidence="3">
    <location>
        <begin position="245"/>
        <end position="277"/>
    </location>
</feature>
<comment type="caution">
    <text evidence="4">The sequence shown here is derived from an EMBL/GenBank/DDBJ whole genome shotgun (WGS) entry which is preliminary data.</text>
</comment>
<keyword evidence="1" id="KW-0677">Repeat</keyword>
<evidence type="ECO:0000256" key="3">
    <source>
        <dbReference type="PROSITE-ProRule" id="PRU00023"/>
    </source>
</evidence>
<dbReference type="PROSITE" id="PS50297">
    <property type="entry name" value="ANK_REP_REGION"/>
    <property type="match status" value="6"/>
</dbReference>
<dbReference type="SMART" id="SM00248">
    <property type="entry name" value="ANK"/>
    <property type="match status" value="9"/>
</dbReference>
<name>A0AAV7HV20_COTGL</name>
<dbReference type="Pfam" id="PF12796">
    <property type="entry name" value="Ank_2"/>
    <property type="match status" value="3"/>
</dbReference>
<dbReference type="AlphaFoldDB" id="A0AAV7HV20"/>
<dbReference type="PROSITE" id="PS50088">
    <property type="entry name" value="ANK_REPEAT"/>
    <property type="match status" value="7"/>
</dbReference>
<accession>A0AAV7HV20</accession>
<dbReference type="Pfam" id="PF00023">
    <property type="entry name" value="Ank"/>
    <property type="match status" value="1"/>
</dbReference>
<sequence>MAAVNSNILSRKLSNAVHRGDYDEVLSLITILKETDENLWQDCSYSLLSDAIKKGHKSVAILLLNNQAKICPSDNKGDSAFQLAVENDEYEIAKLLLEQGANVDEVIKSGDYQGSTLLHVAFDNNELEIVQLLLDYGVNINVVDSEMKTCIFYTTQLTDLTMLELLLRNGSDLKVVDLENNTPLFNAVSSTSLASVNLFLHYGAQVNVTNKFLMTPLHLAAQNPSWKIMESLIMKGANVSAADLKGLTPLHTAILQGFVGNIKCLLIAGADVNARDINGETPLNYAVQQEDMEDMIEELLRRNADVNCCDNNGLKPLHSAADAAFDEYIEILLEFGADIEAIDNEGRTALHMTDSFDNDYHLRWESVPLMFKLFKDHIFKMQIVDLVVGEDNLKIINEYYGNKIDVTDSFKERCLKEIEEMKRVKIRTTGISYFDILKKGRHKVARYAMIPGIEDAFKRFEYANLFPLYRGILKKCFDCAAKRKQVLVLDKYRLLDNVFPLVPEYCVDEIIKFLGDNDLKTFIEACY</sequence>
<keyword evidence="2 3" id="KW-0040">ANK repeat</keyword>
<evidence type="ECO:0000313" key="5">
    <source>
        <dbReference type="Proteomes" id="UP000826195"/>
    </source>
</evidence>
<protein>
    <recommendedName>
        <fullName evidence="6">PRANC domain-containing protein</fullName>
    </recommendedName>
</protein>
<dbReference type="EMBL" id="JAHXZJ010002982">
    <property type="protein sequence ID" value="KAH0534603.1"/>
    <property type="molecule type" value="Genomic_DNA"/>
</dbReference>
<feature type="repeat" description="ANK" evidence="3">
    <location>
        <begin position="215"/>
        <end position="244"/>
    </location>
</feature>
<evidence type="ECO:0000256" key="1">
    <source>
        <dbReference type="ARBA" id="ARBA00022737"/>
    </source>
</evidence>
<dbReference type="SUPFAM" id="SSF48403">
    <property type="entry name" value="Ankyrin repeat"/>
    <property type="match status" value="1"/>
</dbReference>
<keyword evidence="5" id="KW-1185">Reference proteome</keyword>
<feature type="repeat" description="ANK" evidence="3">
    <location>
        <begin position="76"/>
        <end position="108"/>
    </location>
</feature>
<reference evidence="4 5" key="1">
    <citation type="journal article" date="2021" name="J. Hered.">
        <title>A chromosome-level genome assembly of the parasitoid wasp, Cotesia glomerata (Hymenoptera: Braconidae).</title>
        <authorList>
            <person name="Pinto B.J."/>
            <person name="Weis J.J."/>
            <person name="Gamble T."/>
            <person name="Ode P.J."/>
            <person name="Paul R."/>
            <person name="Zaspel J.M."/>
        </authorList>
    </citation>
    <scope>NUCLEOTIDE SEQUENCE [LARGE SCALE GENOMIC DNA]</scope>
    <source>
        <strain evidence="4">CgM1</strain>
    </source>
</reference>
<proteinExistence type="predicted"/>
<gene>
    <name evidence="4" type="ORF">KQX54_005795</name>
</gene>